<dbReference type="InterPro" id="IPR021243">
    <property type="entry name" value="DUF2804"/>
</dbReference>
<protein>
    <recommendedName>
        <fullName evidence="3">DUF2804 domain-containing protein</fullName>
    </recommendedName>
</protein>
<keyword evidence="2" id="KW-1185">Reference proteome</keyword>
<gene>
    <name evidence="1" type="ORF">BKE30_03730</name>
</gene>
<dbReference type="AlphaFoldDB" id="A0A1S8CY40"/>
<dbReference type="Proteomes" id="UP000192132">
    <property type="component" value="Unassembled WGS sequence"/>
</dbReference>
<sequence>MKNLFEHGKPRYGRFKVVPQCIDIHDFHYVSPFKRHITGLEKNLRFKSFQFISLNNSQYMVGLAVVDLGWVGHGFFYCHDLQTGKVLEHSFLQPFGKHTHVCNHQVGSSSFKKSSFLIEIKKTATGRLVKVRRGKHLLLDATIGIKDTEPLVLCSPTGASGWTYTHKQTALSVTGSLYFNQQAIDLKNQQFVAALDDTCGILRPETAWHWLSLSGMDRTGQRLGINLASGVNETFVSENSLWLNGKIFELPAVLFEQQAKNQWRIYSADGGIELSIQTHWRRHEAKNFGVVASQFNQWVSTISGTITCQDSRVDIDAQMGLLEQHYAKW</sequence>
<comment type="caution">
    <text evidence="1">The sequence shown here is derived from an EMBL/GenBank/DDBJ whole genome shotgun (WGS) entry which is preliminary data.</text>
</comment>
<evidence type="ECO:0008006" key="3">
    <source>
        <dbReference type="Google" id="ProtNLM"/>
    </source>
</evidence>
<evidence type="ECO:0000313" key="1">
    <source>
        <dbReference type="EMBL" id="ONG41555.1"/>
    </source>
</evidence>
<dbReference type="PANTHER" id="PTHR35868">
    <property type="entry name" value="DUF2804 DOMAIN-CONTAINING PROTEIN-RELATED"/>
    <property type="match status" value="1"/>
</dbReference>
<reference evidence="1 2" key="1">
    <citation type="submission" date="2016-10" db="EMBL/GenBank/DDBJ databases">
        <title>Draft Genome sequence of Alkanindiges sp. strain H1.</title>
        <authorList>
            <person name="Subhash Y."/>
            <person name="Lee S."/>
        </authorList>
    </citation>
    <scope>NUCLEOTIDE SEQUENCE [LARGE SCALE GENOMIC DNA]</scope>
    <source>
        <strain evidence="1 2">H1</strain>
    </source>
</reference>
<name>A0A1S8CY40_9GAMM</name>
<dbReference type="PANTHER" id="PTHR35868:SF4">
    <property type="entry name" value="DUF2804 DOMAIN-CONTAINING PROTEIN"/>
    <property type="match status" value="1"/>
</dbReference>
<proteinExistence type="predicted"/>
<dbReference type="RefSeq" id="WP_076877311.1">
    <property type="nucleotide sequence ID" value="NZ_MLCN01000008.1"/>
</dbReference>
<dbReference type="OrthoDB" id="9134802at2"/>
<accession>A0A1S8CY40</accession>
<dbReference type="Pfam" id="PF10974">
    <property type="entry name" value="DUF2804"/>
    <property type="match status" value="1"/>
</dbReference>
<organism evidence="1 2">
    <name type="scientific">Alkanindiges hydrocarboniclasticus</name>
    <dbReference type="NCBI Taxonomy" id="1907941"/>
    <lineage>
        <taxon>Bacteria</taxon>
        <taxon>Pseudomonadati</taxon>
        <taxon>Pseudomonadota</taxon>
        <taxon>Gammaproteobacteria</taxon>
        <taxon>Moraxellales</taxon>
        <taxon>Moraxellaceae</taxon>
        <taxon>Alkanindiges</taxon>
    </lineage>
</organism>
<dbReference type="EMBL" id="MLCN01000008">
    <property type="protein sequence ID" value="ONG41555.1"/>
    <property type="molecule type" value="Genomic_DNA"/>
</dbReference>
<dbReference type="STRING" id="1907941.BKE30_03730"/>
<evidence type="ECO:0000313" key="2">
    <source>
        <dbReference type="Proteomes" id="UP000192132"/>
    </source>
</evidence>